<keyword evidence="4" id="KW-0378">Hydrolase</keyword>
<dbReference type="PIRSF" id="PIRSF028944">
    <property type="entry name" value="Beta_gluc_GBA2"/>
    <property type="match status" value="1"/>
</dbReference>
<dbReference type="InterPro" id="IPR024462">
    <property type="entry name" value="GH116_N"/>
</dbReference>
<organism evidence="4 5">
    <name type="scientific">Silvibacterium bohemicum</name>
    <dbReference type="NCBI Taxonomy" id="1577686"/>
    <lineage>
        <taxon>Bacteria</taxon>
        <taxon>Pseudomonadati</taxon>
        <taxon>Acidobacteriota</taxon>
        <taxon>Terriglobia</taxon>
        <taxon>Terriglobales</taxon>
        <taxon>Acidobacteriaceae</taxon>
        <taxon>Silvibacterium</taxon>
    </lineage>
</organism>
<reference evidence="4 5" key="1">
    <citation type="submission" date="2020-08" db="EMBL/GenBank/DDBJ databases">
        <title>Genomic Encyclopedia of Type Strains, Phase IV (KMG-IV): sequencing the most valuable type-strain genomes for metagenomic binning, comparative biology and taxonomic classification.</title>
        <authorList>
            <person name="Goeker M."/>
        </authorList>
    </citation>
    <scope>NUCLEOTIDE SEQUENCE [LARGE SCALE GENOMIC DNA]</scope>
    <source>
        <strain evidence="4 5">DSM 103733</strain>
    </source>
</reference>
<dbReference type="GO" id="GO:0008422">
    <property type="term" value="F:beta-glucosidase activity"/>
    <property type="evidence" value="ECO:0007669"/>
    <property type="project" value="TreeGrafter"/>
</dbReference>
<evidence type="ECO:0000259" key="2">
    <source>
        <dbReference type="Pfam" id="PF04685"/>
    </source>
</evidence>
<keyword evidence="1" id="KW-0732">Signal</keyword>
<dbReference type="GO" id="GO:0006680">
    <property type="term" value="P:glucosylceramide catabolic process"/>
    <property type="evidence" value="ECO:0007669"/>
    <property type="project" value="InterPro"/>
</dbReference>
<dbReference type="InterPro" id="IPR006775">
    <property type="entry name" value="GH116_catalytic"/>
</dbReference>
<comment type="caution">
    <text evidence="4">The sequence shown here is derived from an EMBL/GenBank/DDBJ whole genome shotgun (WGS) entry which is preliminary data.</text>
</comment>
<dbReference type="GO" id="GO:0005975">
    <property type="term" value="P:carbohydrate metabolic process"/>
    <property type="evidence" value="ECO:0007669"/>
    <property type="project" value="InterPro"/>
</dbReference>
<evidence type="ECO:0000259" key="3">
    <source>
        <dbReference type="Pfam" id="PF12215"/>
    </source>
</evidence>
<dbReference type="GO" id="GO:0016020">
    <property type="term" value="C:membrane"/>
    <property type="evidence" value="ECO:0007669"/>
    <property type="project" value="InterPro"/>
</dbReference>
<dbReference type="EC" id="3.2.1.45" evidence="4"/>
<dbReference type="RefSeq" id="WP_050058795.1">
    <property type="nucleotide sequence ID" value="NZ_JACHEK010000003.1"/>
</dbReference>
<feature type="chain" id="PRO_5032386481" evidence="1">
    <location>
        <begin position="29"/>
        <end position="807"/>
    </location>
</feature>
<evidence type="ECO:0000256" key="1">
    <source>
        <dbReference type="SAM" id="SignalP"/>
    </source>
</evidence>
<dbReference type="Gene3D" id="1.50.10.10">
    <property type="match status" value="1"/>
</dbReference>
<sequence length="807" mass="90860">MKLKFISVFAFHVVAFALGLSTVSPAWGADGIPKAAWERPLGLPLANPGVTLKSGDIDDGYWQGVPVGGFGAGTFSRSYRGDFARWHMKAGVHKYEPVYANQFAMFQQSEGDAHGTAQALMNGHPTGGQLSSWQWDYPVGAGNYYALFPKAWFDYKWDKFPAHVTLEQYSPVLPGNYRESSYPVAVYRWHAENPTNKTVVVSVLLSWTNMSGWFRTFTRDFDGAPSQGNYNNYVSEKVGDAGTMKGIVFDRSRSGASPNEWDGQFAIAALESPGVEVTYQTTYQASGDGKAVWAPFSKDGRLTNDTKSWVSDKERLAGAIALRFTLKPGEKKIVPMVLSWDFPVVQFGEGRKWDRKYTDFYGTSGKNAWKIARDGLTQASAWSDAIDKWQAPYVNDESKPLWYRGMLFNELYALTDGGTFWGRQAGADLKGPTSFALLECFDYAYYGTLDVRFYASLPLLKFWPDIDKQVLREFADTVPKEWPELGLWVWKSQILDEPVTHKRKKIGAVPHDLGVPEGDPFIAVNEPGWQDTNNWKDLNSKFVLMVYRDYVLTGRKDTAFLRETWPAVKDAIEYLRQFDHGGGVPENSDYPDQTYDDWVVHGVSAYSGGLWLAALRATEETARILGDRKAVDEYHALFLKGQKTYISQLWNGKYFRYDTSTDSRNDIQTDQLAGQWYANLTGLGDIVPREMQIETAKTIFNFNVMKFGDGQMGAVNGMTEGGEILTNAEAKEVWVGTTLGYAGLLISEGMKDEAWKTTWGLYHVIYETKGYWFRTPEAWDITGNFRAGMYMRPTAVWALEMTPPPTK</sequence>
<feature type="signal peptide" evidence="1">
    <location>
        <begin position="1"/>
        <end position="28"/>
    </location>
</feature>
<keyword evidence="5" id="KW-1185">Reference proteome</keyword>
<dbReference type="PANTHER" id="PTHR12654">
    <property type="entry name" value="BILE ACID BETA-GLUCOSIDASE-RELATED"/>
    <property type="match status" value="1"/>
</dbReference>
<dbReference type="AlphaFoldDB" id="A0A841JR11"/>
<dbReference type="EMBL" id="JACHEK010000003">
    <property type="protein sequence ID" value="MBB6143590.1"/>
    <property type="molecule type" value="Genomic_DNA"/>
</dbReference>
<gene>
    <name evidence="4" type="ORF">HNQ77_001539</name>
</gene>
<name>A0A841JR11_9BACT</name>
<feature type="domain" description="Glycosyl-hydrolase family 116 catalytic region" evidence="2">
    <location>
        <begin position="434"/>
        <end position="799"/>
    </location>
</feature>
<protein>
    <submittedName>
        <fullName evidence="4">Non-lysosomal glucosylceramidase</fullName>
        <ecNumber evidence="4">3.2.1.45</ecNumber>
    </submittedName>
</protein>
<dbReference type="Pfam" id="PF04685">
    <property type="entry name" value="DUF608"/>
    <property type="match status" value="1"/>
</dbReference>
<dbReference type="OrthoDB" id="9807660at2"/>
<proteinExistence type="predicted"/>
<dbReference type="Proteomes" id="UP000538666">
    <property type="component" value="Unassembled WGS sequence"/>
</dbReference>
<evidence type="ECO:0000313" key="5">
    <source>
        <dbReference type="Proteomes" id="UP000538666"/>
    </source>
</evidence>
<dbReference type="SUPFAM" id="SSF48208">
    <property type="entry name" value="Six-hairpin glycosidases"/>
    <property type="match status" value="1"/>
</dbReference>
<evidence type="ECO:0000313" key="4">
    <source>
        <dbReference type="EMBL" id="MBB6143590.1"/>
    </source>
</evidence>
<dbReference type="PANTHER" id="PTHR12654:SF0">
    <property type="entry name" value="NON-LYSOSOMAL GLUCOSYLCERAMIDASE"/>
    <property type="match status" value="1"/>
</dbReference>
<accession>A0A841JR11</accession>
<dbReference type="InterPro" id="IPR052566">
    <property type="entry name" value="Non-lysos_glucosylceramidase"/>
</dbReference>
<feature type="domain" description="Glycosyl-hydrolase family 116 N-terminal" evidence="3">
    <location>
        <begin position="64"/>
        <end position="382"/>
    </location>
</feature>
<dbReference type="InterPro" id="IPR012341">
    <property type="entry name" value="6hp_glycosidase-like_sf"/>
</dbReference>
<dbReference type="Pfam" id="PF12215">
    <property type="entry name" value="Glyco_hydr_116N"/>
    <property type="match status" value="1"/>
</dbReference>
<dbReference type="InterPro" id="IPR014551">
    <property type="entry name" value="B_Glucosidase_GBA2-typ"/>
</dbReference>
<dbReference type="InterPro" id="IPR008928">
    <property type="entry name" value="6-hairpin_glycosidase_sf"/>
</dbReference>
<dbReference type="GO" id="GO:0004348">
    <property type="term" value="F:glucosylceramidase activity"/>
    <property type="evidence" value="ECO:0007669"/>
    <property type="project" value="UniProtKB-EC"/>
</dbReference>
<keyword evidence="4" id="KW-0326">Glycosidase</keyword>